<keyword evidence="3" id="KW-1185">Reference proteome</keyword>
<evidence type="ECO:0000256" key="1">
    <source>
        <dbReference type="SAM" id="MobiDB-lite"/>
    </source>
</evidence>
<name>A0AAV0IM36_9ROSI</name>
<feature type="region of interest" description="Disordered" evidence="1">
    <location>
        <begin position="34"/>
        <end position="59"/>
    </location>
</feature>
<accession>A0AAV0IM36</accession>
<organism evidence="2 3">
    <name type="scientific">Linum tenue</name>
    <dbReference type="NCBI Taxonomy" id="586396"/>
    <lineage>
        <taxon>Eukaryota</taxon>
        <taxon>Viridiplantae</taxon>
        <taxon>Streptophyta</taxon>
        <taxon>Embryophyta</taxon>
        <taxon>Tracheophyta</taxon>
        <taxon>Spermatophyta</taxon>
        <taxon>Magnoliopsida</taxon>
        <taxon>eudicotyledons</taxon>
        <taxon>Gunneridae</taxon>
        <taxon>Pentapetalae</taxon>
        <taxon>rosids</taxon>
        <taxon>fabids</taxon>
        <taxon>Malpighiales</taxon>
        <taxon>Linaceae</taxon>
        <taxon>Linum</taxon>
    </lineage>
</organism>
<feature type="region of interest" description="Disordered" evidence="1">
    <location>
        <begin position="1"/>
        <end position="21"/>
    </location>
</feature>
<proteinExistence type="predicted"/>
<sequence length="59" mass="6851">MKLKRRRIMDRAAATTRKKRSLNSQLWAERRLLPQFQPTRSSTTARSGPSTRYSTPICS</sequence>
<reference evidence="2" key="1">
    <citation type="submission" date="2022-08" db="EMBL/GenBank/DDBJ databases">
        <authorList>
            <person name="Gutierrez-Valencia J."/>
        </authorList>
    </citation>
    <scope>NUCLEOTIDE SEQUENCE</scope>
</reference>
<protein>
    <submittedName>
        <fullName evidence="2">Uncharacterized protein</fullName>
    </submittedName>
</protein>
<comment type="caution">
    <text evidence="2">The sequence shown here is derived from an EMBL/GenBank/DDBJ whole genome shotgun (WGS) entry which is preliminary data.</text>
</comment>
<evidence type="ECO:0000313" key="2">
    <source>
        <dbReference type="EMBL" id="CAI0398626.1"/>
    </source>
</evidence>
<evidence type="ECO:0000313" key="3">
    <source>
        <dbReference type="Proteomes" id="UP001154282"/>
    </source>
</evidence>
<dbReference type="Proteomes" id="UP001154282">
    <property type="component" value="Unassembled WGS sequence"/>
</dbReference>
<feature type="compositionally biased region" description="Polar residues" evidence="1">
    <location>
        <begin position="36"/>
        <end position="59"/>
    </location>
</feature>
<gene>
    <name evidence="2" type="ORF">LITE_LOCUS9975</name>
</gene>
<dbReference type="EMBL" id="CAMGYJ010000004">
    <property type="protein sequence ID" value="CAI0398626.1"/>
    <property type="molecule type" value="Genomic_DNA"/>
</dbReference>
<dbReference type="AlphaFoldDB" id="A0AAV0IM36"/>